<keyword evidence="6" id="KW-1185">Reference proteome</keyword>
<evidence type="ECO:0000313" key="6">
    <source>
        <dbReference type="Proteomes" id="UP001187734"/>
    </source>
</evidence>
<evidence type="ECO:0000313" key="5">
    <source>
        <dbReference type="EMBL" id="SPJ74755.1"/>
    </source>
</evidence>
<dbReference type="PROSITE" id="PS00463">
    <property type="entry name" value="ZN2_CY6_FUNGAL_1"/>
    <property type="match status" value="1"/>
</dbReference>
<dbReference type="Pfam" id="PF00172">
    <property type="entry name" value="Zn_clus"/>
    <property type="match status" value="1"/>
</dbReference>
<dbReference type="GO" id="GO:0003677">
    <property type="term" value="F:DNA binding"/>
    <property type="evidence" value="ECO:0007669"/>
    <property type="project" value="InterPro"/>
</dbReference>
<accession>A0AAE8M5U3</accession>
<dbReference type="GO" id="GO:0006351">
    <property type="term" value="P:DNA-templated transcription"/>
    <property type="evidence" value="ECO:0007669"/>
    <property type="project" value="InterPro"/>
</dbReference>
<dbReference type="InterPro" id="IPR001138">
    <property type="entry name" value="Zn2Cys6_DnaBD"/>
</dbReference>
<evidence type="ECO:0000256" key="1">
    <source>
        <dbReference type="ARBA" id="ARBA00022723"/>
    </source>
</evidence>
<feature type="region of interest" description="Disordered" evidence="3">
    <location>
        <begin position="71"/>
        <end position="92"/>
    </location>
</feature>
<protein>
    <submittedName>
        <fullName evidence="5">Related to C6 transcription factor</fullName>
    </submittedName>
</protein>
<gene>
    <name evidence="5" type="ORF">FTOL_04486</name>
</gene>
<feature type="compositionally biased region" description="Polar residues" evidence="3">
    <location>
        <begin position="82"/>
        <end position="92"/>
    </location>
</feature>
<evidence type="ECO:0000256" key="2">
    <source>
        <dbReference type="ARBA" id="ARBA00023242"/>
    </source>
</evidence>
<comment type="caution">
    <text evidence="5">The sequence shown here is derived from an EMBL/GenBank/DDBJ whole genome shotgun (WGS) entry which is preliminary data.</text>
</comment>
<feature type="region of interest" description="Disordered" evidence="3">
    <location>
        <begin position="548"/>
        <end position="574"/>
    </location>
</feature>
<dbReference type="PANTHER" id="PTHR47431">
    <property type="entry name" value="ZN(II)2CYS6 TRANSCRIPTION FACTOR (EUROFUNG)-RELATED"/>
    <property type="match status" value="1"/>
</dbReference>
<dbReference type="Pfam" id="PF04082">
    <property type="entry name" value="Fungal_trans"/>
    <property type="match status" value="1"/>
</dbReference>
<dbReference type="InterPro" id="IPR007219">
    <property type="entry name" value="XnlR_reg_dom"/>
</dbReference>
<dbReference type="Gene3D" id="4.10.240.10">
    <property type="entry name" value="Zn(2)-C6 fungal-type DNA-binding domain"/>
    <property type="match status" value="1"/>
</dbReference>
<dbReference type="SUPFAM" id="SSF57701">
    <property type="entry name" value="Zn2/Cys6 DNA-binding domain"/>
    <property type="match status" value="1"/>
</dbReference>
<organism evidence="5 6">
    <name type="scientific">Fusarium torulosum</name>
    <dbReference type="NCBI Taxonomy" id="33205"/>
    <lineage>
        <taxon>Eukaryota</taxon>
        <taxon>Fungi</taxon>
        <taxon>Dikarya</taxon>
        <taxon>Ascomycota</taxon>
        <taxon>Pezizomycotina</taxon>
        <taxon>Sordariomycetes</taxon>
        <taxon>Hypocreomycetidae</taxon>
        <taxon>Hypocreales</taxon>
        <taxon>Nectriaceae</taxon>
        <taxon>Fusarium</taxon>
    </lineage>
</organism>
<dbReference type="InterPro" id="IPR036864">
    <property type="entry name" value="Zn2-C6_fun-type_DNA-bd_sf"/>
</dbReference>
<evidence type="ECO:0000259" key="4">
    <source>
        <dbReference type="PROSITE" id="PS50048"/>
    </source>
</evidence>
<feature type="domain" description="Zn(2)-C6 fungal-type" evidence="4">
    <location>
        <begin position="20"/>
        <end position="50"/>
    </location>
</feature>
<dbReference type="CDD" id="cd12148">
    <property type="entry name" value="fungal_TF_MHR"/>
    <property type="match status" value="1"/>
</dbReference>
<evidence type="ECO:0000256" key="3">
    <source>
        <dbReference type="SAM" id="MobiDB-lite"/>
    </source>
</evidence>
<proteinExistence type="predicted"/>
<dbReference type="EMBL" id="ONZP01000134">
    <property type="protein sequence ID" value="SPJ74755.1"/>
    <property type="molecule type" value="Genomic_DNA"/>
</dbReference>
<dbReference type="SMART" id="SM00066">
    <property type="entry name" value="GAL4"/>
    <property type="match status" value="1"/>
</dbReference>
<dbReference type="AlphaFoldDB" id="A0AAE8M5U3"/>
<feature type="compositionally biased region" description="Low complexity" evidence="3">
    <location>
        <begin position="556"/>
        <end position="568"/>
    </location>
</feature>
<dbReference type="GO" id="GO:0008270">
    <property type="term" value="F:zinc ion binding"/>
    <property type="evidence" value="ECO:0007669"/>
    <property type="project" value="InterPro"/>
</dbReference>
<keyword evidence="2" id="KW-0539">Nucleus</keyword>
<name>A0AAE8M5U3_9HYPO</name>
<dbReference type="CDD" id="cd00067">
    <property type="entry name" value="GAL4"/>
    <property type="match status" value="1"/>
</dbReference>
<reference evidence="5" key="1">
    <citation type="submission" date="2018-03" db="EMBL/GenBank/DDBJ databases">
        <authorList>
            <person name="Guldener U."/>
        </authorList>
    </citation>
    <scope>NUCLEOTIDE SEQUENCE</scope>
</reference>
<keyword evidence="1" id="KW-0479">Metal-binding</keyword>
<dbReference type="Proteomes" id="UP001187734">
    <property type="component" value="Unassembled WGS sequence"/>
</dbReference>
<dbReference type="GO" id="GO:0000981">
    <property type="term" value="F:DNA-binding transcription factor activity, RNA polymerase II-specific"/>
    <property type="evidence" value="ECO:0007669"/>
    <property type="project" value="InterPro"/>
</dbReference>
<dbReference type="PROSITE" id="PS50048">
    <property type="entry name" value="ZN2_CY6_FUNGAL_2"/>
    <property type="match status" value="1"/>
</dbReference>
<sequence length="616" mass="68187">MVQPGQIPVSTRVNTRSSLACLQCRSKHIKCDGKQPHCSKCIALGKQCQYTASRRGGLDRATLSERRKRLARGNEARADHATQLSSKTSEGVGFTNSRAQSVITLDSVDWGFSRDSSDQTPSLITVDSSQASSENLAEDPLIISYYSNFHHLHPFAPPLQHFIRLCQSPQEGSLRFASLAAVMRLIGNLYTTHEWSLPLQTEAETRISQLHSSNPVQVQCRLLYSIALFWNNFRSEADREISTAKDVALALGMHTREFAAANGFGDEVLMESWRRTWWMLYTIDAYYAGTLGTLNLKVFYIEASVDLPCEESEYESGVIPTPRTIEDFNSREFFDEEVTFSSFAYLIGAVKCAAFAISTSPKNATRQDSEHIIQSADSIIDAWLLLLPKDQKPVMKSDGMIDELMFQAHMLVHVATIGLHRPLSDLRFNPVENVSSCAREPPPDTPKPDLINVHTTRILKSINAQIQLLALPVRPFHHTPFTTCMMSEGTLALLSACRYLLRDKALAIARDQIRLSIGCLKALGEVWPRTAKNMKEIQTIARHVLGTKEGTASDVTPSSSGPLSLTGSDGQTSTGTLDVMGQTDDLLAALGPMEDICGWFNVNTELNSDTWVVGDT</sequence>
<dbReference type="PANTHER" id="PTHR47431:SF4">
    <property type="entry name" value="ZN(II)2CYS6 TRANSCRIPTION FACTOR (EUROFUNG)"/>
    <property type="match status" value="1"/>
</dbReference>